<proteinExistence type="predicted"/>
<reference evidence="1 2" key="1">
    <citation type="submission" date="2015-09" db="EMBL/GenBank/DDBJ databases">
        <title>Trachymyrmex cornetzi WGS genome.</title>
        <authorList>
            <person name="Nygaard S."/>
            <person name="Hu H."/>
            <person name="Boomsma J."/>
            <person name="Zhang G."/>
        </authorList>
    </citation>
    <scope>NUCLEOTIDE SEQUENCE [LARGE SCALE GENOMIC DNA]</scope>
    <source>
        <strain evidence="1">Tcor2-1</strain>
        <tissue evidence="1">Whole body</tissue>
    </source>
</reference>
<gene>
    <name evidence="1" type="ORF">ALC57_11506</name>
</gene>
<accession>A0A195DTR3</accession>
<dbReference type="AlphaFoldDB" id="A0A195DTR3"/>
<organism evidence="1 2">
    <name type="scientific">Trachymyrmex cornetzi</name>
    <dbReference type="NCBI Taxonomy" id="471704"/>
    <lineage>
        <taxon>Eukaryota</taxon>
        <taxon>Metazoa</taxon>
        <taxon>Ecdysozoa</taxon>
        <taxon>Arthropoda</taxon>
        <taxon>Hexapoda</taxon>
        <taxon>Insecta</taxon>
        <taxon>Pterygota</taxon>
        <taxon>Neoptera</taxon>
        <taxon>Endopterygota</taxon>
        <taxon>Hymenoptera</taxon>
        <taxon>Apocrita</taxon>
        <taxon>Aculeata</taxon>
        <taxon>Formicoidea</taxon>
        <taxon>Formicidae</taxon>
        <taxon>Myrmicinae</taxon>
        <taxon>Trachymyrmex</taxon>
    </lineage>
</organism>
<name>A0A195DTR3_9HYME</name>
<dbReference type="EMBL" id="KQ980390">
    <property type="protein sequence ID" value="KYN16295.1"/>
    <property type="molecule type" value="Genomic_DNA"/>
</dbReference>
<evidence type="ECO:0000313" key="2">
    <source>
        <dbReference type="Proteomes" id="UP000078492"/>
    </source>
</evidence>
<keyword evidence="2" id="KW-1185">Reference proteome</keyword>
<dbReference type="Proteomes" id="UP000078492">
    <property type="component" value="Unassembled WGS sequence"/>
</dbReference>
<protein>
    <submittedName>
        <fullName evidence="1">Uncharacterized protein</fullName>
    </submittedName>
</protein>
<evidence type="ECO:0000313" key="1">
    <source>
        <dbReference type="EMBL" id="KYN16295.1"/>
    </source>
</evidence>
<sequence>MQVIVVGVSVFAEETDLTSRSLPSFFQDESFLPRDKVFGADNSNPQRAFSLSHMMLVPRAPSIAAHHPSDVVRVDSRTSALRPSD</sequence>